<dbReference type="KEGG" id="hgr:DW355_03010"/>
<proteinExistence type="predicted"/>
<evidence type="ECO:0000313" key="3">
    <source>
        <dbReference type="Proteomes" id="UP000292939"/>
    </source>
</evidence>
<protein>
    <submittedName>
        <fullName evidence="2">Uncharacterized protein</fullName>
    </submittedName>
</protein>
<name>A0A4V1A1V6_9BURK</name>
<reference evidence="2 3" key="1">
    <citation type="submission" date="2018-07" db="EMBL/GenBank/DDBJ databases">
        <title>Exploring interactions and the metabolic potential of the ultra-small soil bacteria Hylemonella gracilis.</title>
        <authorList>
            <person name="Tyc O."/>
            <person name="Kulkarni P."/>
            <person name="Gawehns F."/>
            <person name="Hundscheid M."/>
            <person name="Zweers H."/>
            <person name="Garbeva P."/>
        </authorList>
    </citation>
    <scope>NUCLEOTIDE SEQUENCE [LARGE SCALE GENOMIC DNA]</scope>
    <source>
        <strain evidence="2 3">NS1</strain>
    </source>
</reference>
<dbReference type="OrthoDB" id="9154863at2"/>
<evidence type="ECO:0000256" key="1">
    <source>
        <dbReference type="SAM" id="MobiDB-lite"/>
    </source>
</evidence>
<feature type="region of interest" description="Disordered" evidence="1">
    <location>
        <begin position="70"/>
        <end position="93"/>
    </location>
</feature>
<sequence length="93" mass="10384">MQNIVVALIVMACFVYAVQTLMPNVPRRALARWLALWPHWPAFLARRLQRAAREPVAGCGCDSCDRPTKLGKAKEANGAAVSPQPIHIQRRRP</sequence>
<dbReference type="EMBL" id="CP031395">
    <property type="protein sequence ID" value="QBK03879.1"/>
    <property type="molecule type" value="Genomic_DNA"/>
</dbReference>
<dbReference type="Pfam" id="PF20228">
    <property type="entry name" value="DUF6587"/>
    <property type="match status" value="1"/>
</dbReference>
<dbReference type="Proteomes" id="UP000292939">
    <property type="component" value="Chromosome"/>
</dbReference>
<evidence type="ECO:0000313" key="2">
    <source>
        <dbReference type="EMBL" id="QBK03879.1"/>
    </source>
</evidence>
<dbReference type="RefSeq" id="WP_131277886.1">
    <property type="nucleotide sequence ID" value="NZ_CP031395.1"/>
</dbReference>
<dbReference type="AlphaFoldDB" id="A0A4V1A1V6"/>
<organism evidence="2 3">
    <name type="scientific">Hylemonella gracilis</name>
    <dbReference type="NCBI Taxonomy" id="80880"/>
    <lineage>
        <taxon>Bacteria</taxon>
        <taxon>Pseudomonadati</taxon>
        <taxon>Pseudomonadota</taxon>
        <taxon>Betaproteobacteria</taxon>
        <taxon>Burkholderiales</taxon>
        <taxon>Comamonadaceae</taxon>
        <taxon>Hylemonella</taxon>
    </lineage>
</organism>
<accession>A0A4V1A1V6</accession>
<gene>
    <name evidence="2" type="ORF">DW355_03010</name>
</gene>
<dbReference type="InterPro" id="IPR046494">
    <property type="entry name" value="DUF6587"/>
</dbReference>